<dbReference type="EMBL" id="CP000478">
    <property type="protein sequence ID" value="ABK18692.1"/>
    <property type="molecule type" value="Genomic_DNA"/>
</dbReference>
<accession>A0LMJ8</accession>
<feature type="domain" description="RDD" evidence="8">
    <location>
        <begin position="141"/>
        <end position="287"/>
    </location>
</feature>
<evidence type="ECO:0000256" key="3">
    <source>
        <dbReference type="ARBA" id="ARBA00022692"/>
    </source>
</evidence>
<gene>
    <name evidence="9" type="ordered locus">Sfum_2976</name>
    <name evidence="10" type="ordered locus">Sfum_3018</name>
</gene>
<dbReference type="GO" id="GO:0005886">
    <property type="term" value="C:plasma membrane"/>
    <property type="evidence" value="ECO:0007669"/>
    <property type="project" value="UniProtKB-SubCell"/>
</dbReference>
<feature type="region of interest" description="Disordered" evidence="6">
    <location>
        <begin position="60"/>
        <end position="134"/>
    </location>
</feature>
<keyword evidence="11" id="KW-1185">Reference proteome</keyword>
<keyword evidence="5 7" id="KW-0472">Membrane</keyword>
<organism evidence="9 11">
    <name type="scientific">Syntrophobacter fumaroxidans (strain DSM 10017 / MPOB)</name>
    <dbReference type="NCBI Taxonomy" id="335543"/>
    <lineage>
        <taxon>Bacteria</taxon>
        <taxon>Pseudomonadati</taxon>
        <taxon>Thermodesulfobacteriota</taxon>
        <taxon>Syntrophobacteria</taxon>
        <taxon>Syntrophobacterales</taxon>
        <taxon>Syntrophobacteraceae</taxon>
        <taxon>Syntrophobacter</taxon>
    </lineage>
</organism>
<evidence type="ECO:0000256" key="6">
    <source>
        <dbReference type="SAM" id="MobiDB-lite"/>
    </source>
</evidence>
<evidence type="ECO:0000256" key="1">
    <source>
        <dbReference type="ARBA" id="ARBA00004651"/>
    </source>
</evidence>
<dbReference type="InterPro" id="IPR051791">
    <property type="entry name" value="Pra-immunoreactive"/>
</dbReference>
<name>A0LMJ8_SYNFM</name>
<dbReference type="HOGENOM" id="CLU_902924_0_0_7"/>
<evidence type="ECO:0000313" key="9">
    <source>
        <dbReference type="EMBL" id="ABK18650.1"/>
    </source>
</evidence>
<keyword evidence="4 7" id="KW-1133">Transmembrane helix</keyword>
<sequence>MRIVCPTCETVHHIKDGRVPRKKATGKCTQCGARLIIDPGQPAPGVEAALPYAASRNVPVEKSHVPGNPKMTAAPDADRPLPAPVRDKHLSAHGGDKPAPAGNMNKPFRAGGRDRPIPPQRAKRRVPAPKRPIRSDLGKAGSAWRRIVAFALDMGLVAGATFAMTIVLPASFQIPGLPALGLFGALAMLYFGILQSSPGKGQTFGKYITGIQVLDEEGLPLSFFRSVVRFMFTALPACLAVLALPPKTGASTIDATLTAAFLGICLFDVYLFLFGGPMGQSLHDMMLGTYVVAAPKAGRVGREPLWNA</sequence>
<evidence type="ECO:0000256" key="2">
    <source>
        <dbReference type="ARBA" id="ARBA00022475"/>
    </source>
</evidence>
<protein>
    <submittedName>
        <fullName evidence="9">RDD domain containing protein</fullName>
    </submittedName>
</protein>
<feature type="compositionally biased region" description="Basic residues" evidence="6">
    <location>
        <begin position="121"/>
        <end position="132"/>
    </location>
</feature>
<evidence type="ECO:0000259" key="8">
    <source>
        <dbReference type="Pfam" id="PF06271"/>
    </source>
</evidence>
<dbReference type="Proteomes" id="UP000001784">
    <property type="component" value="Chromosome"/>
</dbReference>
<dbReference type="AlphaFoldDB" id="A0LMJ8"/>
<evidence type="ECO:0000256" key="7">
    <source>
        <dbReference type="SAM" id="Phobius"/>
    </source>
</evidence>
<dbReference type="STRING" id="335543.Sfum_2976"/>
<dbReference type="eggNOG" id="COG1714">
    <property type="taxonomic scope" value="Bacteria"/>
</dbReference>
<dbReference type="KEGG" id="sfu:Sfum_2976"/>
<feature type="transmembrane region" description="Helical" evidence="7">
    <location>
        <begin position="257"/>
        <end position="276"/>
    </location>
</feature>
<proteinExistence type="predicted"/>
<keyword evidence="2" id="KW-1003">Cell membrane</keyword>
<evidence type="ECO:0000256" key="4">
    <source>
        <dbReference type="ARBA" id="ARBA00022989"/>
    </source>
</evidence>
<evidence type="ECO:0000313" key="11">
    <source>
        <dbReference type="Proteomes" id="UP000001784"/>
    </source>
</evidence>
<dbReference type="OrthoDB" id="9787732at2"/>
<evidence type="ECO:0000313" key="10">
    <source>
        <dbReference type="EMBL" id="ABK18692.1"/>
    </source>
</evidence>
<feature type="transmembrane region" description="Helical" evidence="7">
    <location>
        <begin position="227"/>
        <end position="245"/>
    </location>
</feature>
<dbReference type="KEGG" id="sfu:Sfum_3018"/>
<comment type="subcellular location">
    <subcellularLocation>
        <location evidence="1">Cell membrane</location>
        <topology evidence="1">Multi-pass membrane protein</topology>
    </subcellularLocation>
</comment>
<dbReference type="EMBL" id="CP000478">
    <property type="protein sequence ID" value="ABK18650.1"/>
    <property type="molecule type" value="Genomic_DNA"/>
</dbReference>
<dbReference type="InterPro" id="IPR010432">
    <property type="entry name" value="RDD"/>
</dbReference>
<feature type="transmembrane region" description="Helical" evidence="7">
    <location>
        <begin position="147"/>
        <end position="168"/>
    </location>
</feature>
<reference evidence="9 11" key="1">
    <citation type="submission" date="2006-10" db="EMBL/GenBank/DDBJ databases">
        <title>Complete sequence of Syntrophobacter fumaroxidans MPOB.</title>
        <authorList>
            <consortium name="US DOE Joint Genome Institute"/>
            <person name="Copeland A."/>
            <person name="Lucas S."/>
            <person name="Lapidus A."/>
            <person name="Barry K."/>
            <person name="Detter J.C."/>
            <person name="Glavina del Rio T."/>
            <person name="Hammon N."/>
            <person name="Israni S."/>
            <person name="Pitluck S."/>
            <person name="Goltsman E.G."/>
            <person name="Martinez M."/>
            <person name="Schmutz J."/>
            <person name="Larimer F."/>
            <person name="Land M."/>
            <person name="Hauser L."/>
            <person name="Kyrpides N."/>
            <person name="Kim E."/>
            <person name="Boone D.R."/>
            <person name="Brockman F."/>
            <person name="Culley D."/>
            <person name="Ferry J."/>
            <person name="Gunsalus R."/>
            <person name="McInerney M.J."/>
            <person name="Morrison M."/>
            <person name="Plugge C."/>
            <person name="Rohlin L."/>
            <person name="Scholten J."/>
            <person name="Sieber J."/>
            <person name="Stams A.J.M."/>
            <person name="Worm P."/>
            <person name="Henstra A.M."/>
            <person name="Richardson P."/>
        </authorList>
    </citation>
    <scope>NUCLEOTIDE SEQUENCE [LARGE SCALE GENOMIC DNA]</scope>
    <source>
        <strain evidence="11">DSM 10017 / MPOB</strain>
        <strain evidence="9">MPOB</strain>
    </source>
</reference>
<feature type="compositionally biased region" description="Basic and acidic residues" evidence="6">
    <location>
        <begin position="85"/>
        <end position="96"/>
    </location>
</feature>
<feature type="transmembrane region" description="Helical" evidence="7">
    <location>
        <begin position="174"/>
        <end position="194"/>
    </location>
</feature>
<keyword evidence="3 7" id="KW-0812">Transmembrane</keyword>
<dbReference type="Pfam" id="PF06271">
    <property type="entry name" value="RDD"/>
    <property type="match status" value="1"/>
</dbReference>
<evidence type="ECO:0000256" key="5">
    <source>
        <dbReference type="ARBA" id="ARBA00023136"/>
    </source>
</evidence>
<dbReference type="InParanoid" id="A0LMJ8"/>
<dbReference type="PANTHER" id="PTHR36115">
    <property type="entry name" value="PROLINE-RICH ANTIGEN HOMOLOG-RELATED"/>
    <property type="match status" value="1"/>
</dbReference>